<evidence type="ECO:0000313" key="2">
    <source>
        <dbReference type="EMBL" id="QBD75807.1"/>
    </source>
</evidence>
<keyword evidence="3" id="KW-1185">Reference proteome</keyword>
<dbReference type="CDD" id="cd06588">
    <property type="entry name" value="PhnB_like"/>
    <property type="match status" value="1"/>
</dbReference>
<dbReference type="PANTHER" id="PTHR33990">
    <property type="entry name" value="PROTEIN YJDN-RELATED"/>
    <property type="match status" value="1"/>
</dbReference>
<dbReference type="KEGG" id="kbs:EPA93_07215"/>
<dbReference type="InterPro" id="IPR029068">
    <property type="entry name" value="Glyas_Bleomycin-R_OHBP_Dase"/>
</dbReference>
<reference evidence="2 3" key="1">
    <citation type="submission" date="2019-01" db="EMBL/GenBank/DDBJ databases">
        <title>Ktedonosporobacter rubrisoli SCAWS-G2.</title>
        <authorList>
            <person name="Huang Y."/>
            <person name="Yan B."/>
        </authorList>
    </citation>
    <scope>NUCLEOTIDE SEQUENCE [LARGE SCALE GENOMIC DNA]</scope>
    <source>
        <strain evidence="2 3">SCAWS-G2</strain>
    </source>
</reference>
<dbReference type="Proteomes" id="UP000290365">
    <property type="component" value="Chromosome"/>
</dbReference>
<evidence type="ECO:0000313" key="3">
    <source>
        <dbReference type="Proteomes" id="UP000290365"/>
    </source>
</evidence>
<sequence length="162" mass="18098">MQKIVTFLWFNDQAKEAVDLYVSLFENAKIINTSYLTESVAKEAGKKSGDVSTIDFELNGQNFTALNGGPMYTFSEAISIAVNCKTQEEIDKLWEALSEGGEIMSCGWLRDKYGLTWQIMPESLDIMMRDPDPAKADRVSAAMLSMEGKLNISELEKAYKGE</sequence>
<dbReference type="PIRSF" id="PIRSF021700">
    <property type="entry name" value="3_dmu_93_MTrfase"/>
    <property type="match status" value="1"/>
</dbReference>
<dbReference type="InterPro" id="IPR028973">
    <property type="entry name" value="PhnB-like"/>
</dbReference>
<dbReference type="Pfam" id="PF06983">
    <property type="entry name" value="3-dmu-9_3-mt"/>
    <property type="match status" value="1"/>
</dbReference>
<feature type="domain" description="PhnB-like" evidence="1">
    <location>
        <begin position="2"/>
        <end position="120"/>
    </location>
</feature>
<name>A0A4P6JKS9_KTERU</name>
<dbReference type="SUPFAM" id="SSF54593">
    <property type="entry name" value="Glyoxalase/Bleomycin resistance protein/Dihydroxybiphenyl dioxygenase"/>
    <property type="match status" value="1"/>
</dbReference>
<dbReference type="Gene3D" id="3.10.180.10">
    <property type="entry name" value="2,3-Dihydroxybiphenyl 1,2-Dioxygenase, domain 1"/>
    <property type="match status" value="1"/>
</dbReference>
<dbReference type="AlphaFoldDB" id="A0A4P6JKS9"/>
<evidence type="ECO:0000259" key="1">
    <source>
        <dbReference type="Pfam" id="PF06983"/>
    </source>
</evidence>
<dbReference type="OrthoDB" id="9806473at2"/>
<organism evidence="2 3">
    <name type="scientific">Ktedonosporobacter rubrisoli</name>
    <dbReference type="NCBI Taxonomy" id="2509675"/>
    <lineage>
        <taxon>Bacteria</taxon>
        <taxon>Bacillati</taxon>
        <taxon>Chloroflexota</taxon>
        <taxon>Ktedonobacteria</taxon>
        <taxon>Ktedonobacterales</taxon>
        <taxon>Ktedonosporobacteraceae</taxon>
        <taxon>Ktedonosporobacter</taxon>
    </lineage>
</organism>
<protein>
    <submittedName>
        <fullName evidence="2">VOC family protein</fullName>
    </submittedName>
</protein>
<accession>A0A4P6JKS9</accession>
<dbReference type="InterPro" id="IPR009725">
    <property type="entry name" value="3_dmu_93_MTrfase"/>
</dbReference>
<dbReference type="EMBL" id="CP035758">
    <property type="protein sequence ID" value="QBD75807.1"/>
    <property type="molecule type" value="Genomic_DNA"/>
</dbReference>
<dbReference type="RefSeq" id="WP_129886404.1">
    <property type="nucleotide sequence ID" value="NZ_CP035758.1"/>
</dbReference>
<proteinExistence type="predicted"/>
<gene>
    <name evidence="2" type="ORF">EPA93_07215</name>
</gene>